<evidence type="ECO:0000313" key="2">
    <source>
        <dbReference type="EMBL" id="SIS18222.1"/>
    </source>
</evidence>
<keyword evidence="1" id="KW-0812">Transmembrane</keyword>
<dbReference type="Proteomes" id="UP000185936">
    <property type="component" value="Unassembled WGS sequence"/>
</dbReference>
<name>A0A1N7H073_9EURY</name>
<gene>
    <name evidence="2" type="ORF">SAMN05421752_11942</name>
</gene>
<protein>
    <submittedName>
        <fullName evidence="2">Uncharacterized protein</fullName>
    </submittedName>
</protein>
<feature type="transmembrane region" description="Helical" evidence="1">
    <location>
        <begin position="46"/>
        <end position="64"/>
    </location>
</feature>
<keyword evidence="1" id="KW-1133">Transmembrane helix</keyword>
<feature type="transmembrane region" description="Helical" evidence="1">
    <location>
        <begin position="70"/>
        <end position="92"/>
    </location>
</feature>
<dbReference type="RefSeq" id="WP_076610666.1">
    <property type="nucleotide sequence ID" value="NZ_FTNR01000019.1"/>
</dbReference>
<keyword evidence="3" id="KW-1185">Reference proteome</keyword>
<evidence type="ECO:0000256" key="1">
    <source>
        <dbReference type="SAM" id="Phobius"/>
    </source>
</evidence>
<reference evidence="3" key="1">
    <citation type="submission" date="2017-01" db="EMBL/GenBank/DDBJ databases">
        <authorList>
            <person name="Varghese N."/>
            <person name="Submissions S."/>
        </authorList>
    </citation>
    <scope>NUCLEOTIDE SEQUENCE [LARGE SCALE GENOMIC DNA]</scope>
    <source>
        <strain evidence="3">type strain: HArc-</strain>
    </source>
</reference>
<feature type="transmembrane region" description="Helical" evidence="1">
    <location>
        <begin position="6"/>
        <end position="25"/>
    </location>
</feature>
<evidence type="ECO:0000313" key="3">
    <source>
        <dbReference type="Proteomes" id="UP000185936"/>
    </source>
</evidence>
<accession>A0A1N7H073</accession>
<dbReference type="AlphaFoldDB" id="A0A1N7H073"/>
<organism evidence="2 3">
    <name type="scientific">Natronorubrum thiooxidans</name>
    <dbReference type="NCBI Taxonomy" id="308853"/>
    <lineage>
        <taxon>Archaea</taxon>
        <taxon>Methanobacteriati</taxon>
        <taxon>Methanobacteriota</taxon>
        <taxon>Stenosarchaea group</taxon>
        <taxon>Halobacteria</taxon>
        <taxon>Halobacteriales</taxon>
        <taxon>Natrialbaceae</taxon>
        <taxon>Natronorubrum</taxon>
    </lineage>
</organism>
<dbReference type="OrthoDB" id="379491at2157"/>
<sequence>MIAESPTATGALFVFALAALVVVTYRYRRHSREYDDQDVPSDATDVTGVFALTALALLWFLDALDMTTSPIAAILLMASGVGVLTTIALSVARIQTQHD</sequence>
<dbReference type="EMBL" id="FTNR01000019">
    <property type="protein sequence ID" value="SIS18222.1"/>
    <property type="molecule type" value="Genomic_DNA"/>
</dbReference>
<keyword evidence="1" id="KW-0472">Membrane</keyword>
<proteinExistence type="predicted"/>